<keyword evidence="1" id="KW-0472">Membrane</keyword>
<keyword evidence="1" id="KW-1133">Transmembrane helix</keyword>
<keyword evidence="1" id="KW-0812">Transmembrane</keyword>
<evidence type="ECO:0000313" key="2">
    <source>
        <dbReference type="EMBL" id="KAB8246893.1"/>
    </source>
</evidence>
<organism evidence="2">
    <name type="scientific">Aspergillus flavus</name>
    <dbReference type="NCBI Taxonomy" id="5059"/>
    <lineage>
        <taxon>Eukaryota</taxon>
        <taxon>Fungi</taxon>
        <taxon>Dikarya</taxon>
        <taxon>Ascomycota</taxon>
        <taxon>Pezizomycotina</taxon>
        <taxon>Eurotiomycetes</taxon>
        <taxon>Eurotiomycetidae</taxon>
        <taxon>Eurotiales</taxon>
        <taxon>Aspergillaceae</taxon>
        <taxon>Aspergillus</taxon>
        <taxon>Aspergillus subgen. Circumdati</taxon>
    </lineage>
</organism>
<proteinExistence type="predicted"/>
<protein>
    <submittedName>
        <fullName evidence="2">Uncharacterized protein</fullName>
    </submittedName>
</protein>
<dbReference type="Proteomes" id="UP000325434">
    <property type="component" value="Unassembled WGS sequence"/>
</dbReference>
<accession>A0A5N6H2A2</accession>
<reference evidence="2" key="1">
    <citation type="submission" date="2019-04" db="EMBL/GenBank/DDBJ databases">
        <title>Friends and foes A comparative genomics study of 23 Aspergillus species from section Flavi.</title>
        <authorList>
            <consortium name="DOE Joint Genome Institute"/>
            <person name="Kjaerbolling I."/>
            <person name="Vesth T."/>
            <person name="Frisvad J.C."/>
            <person name="Nybo J.L."/>
            <person name="Theobald S."/>
            <person name="Kildgaard S."/>
            <person name="Isbrandt T."/>
            <person name="Kuo A."/>
            <person name="Sato A."/>
            <person name="Lyhne E.K."/>
            <person name="Kogle M.E."/>
            <person name="Wiebenga A."/>
            <person name="Kun R.S."/>
            <person name="Lubbers R.J."/>
            <person name="Makela M.R."/>
            <person name="Barry K."/>
            <person name="Chovatia M."/>
            <person name="Clum A."/>
            <person name="Daum C."/>
            <person name="Haridas S."/>
            <person name="He G."/>
            <person name="LaButti K."/>
            <person name="Lipzen A."/>
            <person name="Mondo S."/>
            <person name="Riley R."/>
            <person name="Salamov A."/>
            <person name="Simmons B.A."/>
            <person name="Magnuson J.K."/>
            <person name="Henrissat B."/>
            <person name="Mortensen U.H."/>
            <person name="Larsen T.O."/>
            <person name="Devries R.P."/>
            <person name="Grigoriev I.V."/>
            <person name="Machida M."/>
            <person name="Baker S.E."/>
            <person name="Andersen M.R."/>
        </authorList>
    </citation>
    <scope>NUCLEOTIDE SEQUENCE [LARGE SCALE GENOMIC DNA]</scope>
    <source>
        <strain evidence="2">CBS 121.62</strain>
    </source>
</reference>
<evidence type="ECO:0000256" key="1">
    <source>
        <dbReference type="SAM" id="Phobius"/>
    </source>
</evidence>
<dbReference type="AlphaFoldDB" id="A0A5N6H2A2"/>
<name>A0A5N6H2A2_ASPFL</name>
<dbReference type="EMBL" id="ML734595">
    <property type="protein sequence ID" value="KAB8246893.1"/>
    <property type="molecule type" value="Genomic_DNA"/>
</dbReference>
<gene>
    <name evidence="2" type="ORF">BDV35DRAFT_352855</name>
</gene>
<sequence length="60" mass="6782">MPEESLSKIPIDHHMRHVNRGFIVDSETWVHGLCGTLAGVFHTILITCFRLSIVQIVKVV</sequence>
<feature type="transmembrane region" description="Helical" evidence="1">
    <location>
        <begin position="29"/>
        <end position="53"/>
    </location>
</feature>